<dbReference type="GO" id="GO:0003887">
    <property type="term" value="F:DNA-directed DNA polymerase activity"/>
    <property type="evidence" value="ECO:0007669"/>
    <property type="project" value="UniProtKB-KW"/>
</dbReference>
<keyword evidence="3 7" id="KW-0548">Nucleotidyltransferase</keyword>
<dbReference type="InterPro" id="IPR036397">
    <property type="entry name" value="RNaseH_sf"/>
</dbReference>
<evidence type="ECO:0000259" key="8">
    <source>
        <dbReference type="Pfam" id="PF00136"/>
    </source>
</evidence>
<feature type="domain" description="DNA-directed DNA polymerase family B multifunctional" evidence="8">
    <location>
        <begin position="410"/>
        <end position="807"/>
    </location>
</feature>
<keyword evidence="12" id="KW-1185">Reference proteome</keyword>
<evidence type="ECO:0000256" key="5">
    <source>
        <dbReference type="ARBA" id="ARBA00023125"/>
    </source>
</evidence>
<dbReference type="NCBIfam" id="NF004421">
    <property type="entry name" value="PRK05762.1-2"/>
    <property type="match status" value="1"/>
</dbReference>
<dbReference type="InterPro" id="IPR050240">
    <property type="entry name" value="DNA_pol_type-B"/>
</dbReference>
<evidence type="ECO:0000256" key="1">
    <source>
        <dbReference type="ARBA" id="ARBA00005755"/>
    </source>
</evidence>
<dbReference type="InterPro" id="IPR006172">
    <property type="entry name" value="DNA-dir_DNA_pol_B"/>
</dbReference>
<keyword evidence="5 7" id="KW-0238">DNA-binding</keyword>
<dbReference type="InterPro" id="IPR006133">
    <property type="entry name" value="DNA-dir_DNA_pol_B_exonuc"/>
</dbReference>
<dbReference type="PRINTS" id="PR00106">
    <property type="entry name" value="DNAPOLB"/>
</dbReference>
<evidence type="ECO:0000256" key="4">
    <source>
        <dbReference type="ARBA" id="ARBA00022932"/>
    </source>
</evidence>
<sequence>MPNIGFILTKHWFDSDKSGLCFEYWLKTQNGPKKLLFTHQSSVFFIPKAQHQQALNCLQQRLSLKHWYTKEITLKDFQQNPVVAYYFKNQKTFYQARSMLKDIGLSPLEADIAPQDRFLMERFITAGVQVSERNELTSDGSITDESKPDLSQSDLSKPIAEALLNPPIKQASYQPCLSILSLDIETSMNGKDLYSIGMVFKPSIYDDLTVQKVYMINQQVQSPERDYLTYFTNETNLLKAFLETLRELDPDVIVGWNVVNFDLRFLQKKFDQYQIHFSIGREDSVPRWRTALDNPTHYLINLSGRVILDGIETLKSATYTFDSFSLNFVSEKLLGKSKLLQGAARGEDIQENFRNNKPLLADYNLVDCQLVIDIFQHCKLLDFSIERSFLTGLNIDRFGGSVAAFDNRYLPLLHRQGYVAPNIPETPENVGSPGGYVMDSQPGVYYHVLVLDFKSLYPSIIRTFKIDPLALVEGLSINPVEAIKDQLETDIGESDSLVPGFNGAVFSKSHAILPKLIEQLWDARDKAKKNNNLAMSQAIKILMNSFYGVLGTPGCRFFDFRLPSSITLRGHQILYKTKELIESKGYQVIYGDTDSVFVWLKGYHKNLATKTIEQMGKALVQELNKWWQQHLFDHYHINSFLELEFETHFTRFIMPTIRGSEKGSKKRYAGLSFNQGQPKLVFKGLESVRTDWTLAAREFQQELYRRVFFDEEYHSFIETTVQDIHAGKLDEKLTYRKRLRRHLHEYERNIPPQVQAAKKAVSEDPELAKVYRKGAWVEYLLTLNGPESTLTHRSPLDYQLYVERQIKPIADSLLQFYQKSFDELITPQKSLF</sequence>
<dbReference type="Proteomes" id="UP001239782">
    <property type="component" value="Chromosome"/>
</dbReference>
<dbReference type="RefSeq" id="WP_309202124.1">
    <property type="nucleotide sequence ID" value="NZ_CP133548.1"/>
</dbReference>
<feature type="domain" description="DNA polymerase II insertion" evidence="10">
    <location>
        <begin position="42"/>
        <end position="104"/>
    </location>
</feature>
<protein>
    <recommendedName>
        <fullName evidence="7">DNA polymerase</fullName>
        <ecNumber evidence="7">2.7.7.7</ecNumber>
    </recommendedName>
</protein>
<dbReference type="KEGG" id="plei:Q9312_17375"/>
<dbReference type="InterPro" id="IPR006134">
    <property type="entry name" value="DNA-dir_DNA_pol_B_multi_dom"/>
</dbReference>
<dbReference type="PANTHER" id="PTHR10322">
    <property type="entry name" value="DNA POLYMERASE CATALYTIC SUBUNIT"/>
    <property type="match status" value="1"/>
</dbReference>
<evidence type="ECO:0000313" key="11">
    <source>
        <dbReference type="EMBL" id="WMS86988.1"/>
    </source>
</evidence>
<dbReference type="InterPro" id="IPR017964">
    <property type="entry name" value="DNA-dir_DNA_pol_B_CS"/>
</dbReference>
<dbReference type="Pfam" id="PF21474">
    <property type="entry name" value="DNApolII_N"/>
    <property type="match status" value="1"/>
</dbReference>
<dbReference type="AlphaFoldDB" id="A0AA51RSR5"/>
<dbReference type="EMBL" id="CP133548">
    <property type="protein sequence ID" value="WMS86988.1"/>
    <property type="molecule type" value="Genomic_DNA"/>
</dbReference>
<evidence type="ECO:0000259" key="10">
    <source>
        <dbReference type="Pfam" id="PF22587"/>
    </source>
</evidence>
<dbReference type="Pfam" id="PF00136">
    <property type="entry name" value="DNA_pol_B"/>
    <property type="match status" value="1"/>
</dbReference>
<name>A0AA51RSR5_9GAMM</name>
<dbReference type="InterPro" id="IPR043502">
    <property type="entry name" value="DNA/RNA_pol_sf"/>
</dbReference>
<dbReference type="GO" id="GO:0000166">
    <property type="term" value="F:nucleotide binding"/>
    <property type="evidence" value="ECO:0007669"/>
    <property type="project" value="InterPro"/>
</dbReference>
<evidence type="ECO:0000256" key="6">
    <source>
        <dbReference type="ARBA" id="ARBA00049244"/>
    </source>
</evidence>
<dbReference type="SUPFAM" id="SSF56672">
    <property type="entry name" value="DNA/RNA polymerases"/>
    <property type="match status" value="1"/>
</dbReference>
<dbReference type="GO" id="GO:0009432">
    <property type="term" value="P:SOS response"/>
    <property type="evidence" value="ECO:0007669"/>
    <property type="project" value="TreeGrafter"/>
</dbReference>
<evidence type="ECO:0000256" key="3">
    <source>
        <dbReference type="ARBA" id="ARBA00022695"/>
    </source>
</evidence>
<dbReference type="GO" id="GO:0003677">
    <property type="term" value="F:DNA binding"/>
    <property type="evidence" value="ECO:0007669"/>
    <property type="project" value="UniProtKB-KW"/>
</dbReference>
<dbReference type="InterPro" id="IPR023211">
    <property type="entry name" value="DNA_pol_palm_dom_sf"/>
</dbReference>
<dbReference type="SMART" id="SM00486">
    <property type="entry name" value="POLBc"/>
    <property type="match status" value="1"/>
</dbReference>
<keyword evidence="2 7" id="KW-0808">Transferase</keyword>
<dbReference type="Gene3D" id="3.30.70.2250">
    <property type="match status" value="1"/>
</dbReference>
<evidence type="ECO:0000313" key="12">
    <source>
        <dbReference type="Proteomes" id="UP001239782"/>
    </source>
</evidence>
<dbReference type="Gene3D" id="3.90.1600.10">
    <property type="entry name" value="Palm domain of DNA polymerase"/>
    <property type="match status" value="2"/>
</dbReference>
<proteinExistence type="inferred from homology"/>
<evidence type="ECO:0000259" key="9">
    <source>
        <dbReference type="Pfam" id="PF03104"/>
    </source>
</evidence>
<dbReference type="PANTHER" id="PTHR10322:SF23">
    <property type="entry name" value="DNA POLYMERASE DELTA CATALYTIC SUBUNIT"/>
    <property type="match status" value="1"/>
</dbReference>
<keyword evidence="4 7" id="KW-0239">DNA-directed DNA polymerase</keyword>
<comment type="catalytic activity">
    <reaction evidence="6 7">
        <text>DNA(n) + a 2'-deoxyribonucleoside 5'-triphosphate = DNA(n+1) + diphosphate</text>
        <dbReference type="Rhea" id="RHEA:22508"/>
        <dbReference type="Rhea" id="RHEA-COMP:17339"/>
        <dbReference type="Rhea" id="RHEA-COMP:17340"/>
        <dbReference type="ChEBI" id="CHEBI:33019"/>
        <dbReference type="ChEBI" id="CHEBI:61560"/>
        <dbReference type="ChEBI" id="CHEBI:173112"/>
        <dbReference type="EC" id="2.7.7.7"/>
    </reaction>
</comment>
<gene>
    <name evidence="11" type="ORF">Q9312_17375</name>
</gene>
<reference evidence="11 12" key="1">
    <citation type="submission" date="2023-08" db="EMBL/GenBank/DDBJ databases">
        <title>Pleionea litopenaei sp. nov., isolated from stomach of juvenile Litopenaeus vannamei.</title>
        <authorList>
            <person name="Rho A.M."/>
            <person name="Hwang C.Y."/>
        </authorList>
    </citation>
    <scope>NUCLEOTIDE SEQUENCE [LARGE SCALE GENOMIC DNA]</scope>
    <source>
        <strain evidence="11 12">HL-JVS1</strain>
    </source>
</reference>
<dbReference type="InterPro" id="IPR055208">
    <property type="entry name" value="PolB_insertion"/>
</dbReference>
<dbReference type="InterPro" id="IPR012337">
    <property type="entry name" value="RNaseH-like_sf"/>
</dbReference>
<keyword evidence="7" id="KW-0235">DNA replication</keyword>
<dbReference type="Pfam" id="PF22587">
    <property type="entry name" value="DNApolII_insertion"/>
    <property type="match status" value="1"/>
</dbReference>
<dbReference type="CDD" id="cd05537">
    <property type="entry name" value="POLBc_Pol_II"/>
    <property type="match status" value="1"/>
</dbReference>
<evidence type="ECO:0000256" key="7">
    <source>
        <dbReference type="RuleBase" id="RU000442"/>
    </source>
</evidence>
<evidence type="ECO:0000256" key="2">
    <source>
        <dbReference type="ARBA" id="ARBA00022679"/>
    </source>
</evidence>
<dbReference type="GO" id="GO:0008296">
    <property type="term" value="F:3'-5'-DNA exonuclease activity"/>
    <property type="evidence" value="ECO:0007669"/>
    <property type="project" value="TreeGrafter"/>
</dbReference>
<dbReference type="Pfam" id="PF03104">
    <property type="entry name" value="DNA_pol_B_exo1"/>
    <property type="match status" value="1"/>
</dbReference>
<dbReference type="Gene3D" id="3.30.420.10">
    <property type="entry name" value="Ribonuclease H-like superfamily/Ribonuclease H"/>
    <property type="match status" value="1"/>
</dbReference>
<organism evidence="11 12">
    <name type="scientific">Pleionea litopenaei</name>
    <dbReference type="NCBI Taxonomy" id="3070815"/>
    <lineage>
        <taxon>Bacteria</taxon>
        <taxon>Pseudomonadati</taxon>
        <taxon>Pseudomonadota</taxon>
        <taxon>Gammaproteobacteria</taxon>
        <taxon>Oceanospirillales</taxon>
        <taxon>Pleioneaceae</taxon>
        <taxon>Pleionea</taxon>
    </lineage>
</organism>
<dbReference type="FunFam" id="3.90.1600.10:FF:000030">
    <property type="entry name" value="DNA polymerase II"/>
    <property type="match status" value="1"/>
</dbReference>
<accession>A0AA51RSR5</accession>
<dbReference type="PROSITE" id="PS00116">
    <property type="entry name" value="DNA_POLYMERASE_B"/>
    <property type="match status" value="1"/>
</dbReference>
<dbReference type="InterPro" id="IPR042087">
    <property type="entry name" value="DNA_pol_B_thumb"/>
</dbReference>
<dbReference type="GO" id="GO:0045004">
    <property type="term" value="P:DNA replication proofreading"/>
    <property type="evidence" value="ECO:0007669"/>
    <property type="project" value="TreeGrafter"/>
</dbReference>
<dbReference type="EC" id="2.7.7.7" evidence="7"/>
<comment type="similarity">
    <text evidence="1 7">Belongs to the DNA polymerase type-B family.</text>
</comment>
<dbReference type="SUPFAM" id="SSF53098">
    <property type="entry name" value="Ribonuclease H-like"/>
    <property type="match status" value="1"/>
</dbReference>
<dbReference type="Gene3D" id="1.10.132.60">
    <property type="entry name" value="DNA polymerase family B, C-terminal domain"/>
    <property type="match status" value="1"/>
</dbReference>
<feature type="domain" description="DNA-directed DNA polymerase family B exonuclease" evidence="9">
    <location>
        <begin position="110"/>
        <end position="328"/>
    </location>
</feature>